<feature type="region of interest" description="Disordered" evidence="3">
    <location>
        <begin position="506"/>
        <end position="531"/>
    </location>
</feature>
<dbReference type="EMBL" id="CT573213">
    <property type="protein sequence ID" value="CAJ60320.1"/>
    <property type="molecule type" value="Genomic_DNA"/>
</dbReference>
<dbReference type="PANTHER" id="PTHR42804:SF1">
    <property type="entry name" value="ALDEHYDE DEHYDROGENASE-RELATED"/>
    <property type="match status" value="1"/>
</dbReference>
<dbReference type="EC" id="1.2.1.3" evidence="5"/>
<dbReference type="eggNOG" id="COG1012">
    <property type="taxonomic scope" value="Bacteria"/>
</dbReference>
<keyword evidence="6" id="KW-1185">Reference proteome</keyword>
<evidence type="ECO:0000313" key="5">
    <source>
        <dbReference type="EMBL" id="CAJ60320.1"/>
    </source>
</evidence>
<sequence length="531" mass="54486">MGVPHHPLFIAGRWVDTADRYDLRSPATGELVATAARGGITHVDQAVDAAAAAHAAGDWRRTPPAERAALLHRVADRLQARLPELAALQSRENGATIRVSTALHLGLSIAHLRYLADLAGSYAFERPGPAMDPLPTAGLLRREPLGVVAAIVPWNIPLLVTIWKVAPALAAGNTVVLKPDEHAPLLPLELAAEFAAAGLPAGVLNVVTGDGDPVGAHLAAHPTVRKVAFTGSTEVGRAILRAAAGTVKRVTLELGGKGPNIILADADLPLVVDGALYAALANNGQACEAGTRLLVPAARQAEIVEALVDRAKGLRLGDPLDPATDVGPVISAGQRDRILGRLAAARAEGATIALGGATPTGPGFDVGYWVEPTVVTGAAATARIAREEVFGPVLTVLSYDSVDEAVALANDSDYGLSAGVWSADEARALDVARRLDAGMVYVNDWHVIHPAYPFGGTKQSGLGREGGPDALDAYTEQKIITLDRAGGLANRPAFGLVLGAPPEGLGAPPAGLDASPAGLGASPEGNHGGLR</sequence>
<feature type="domain" description="Aldehyde dehydrogenase" evidence="4">
    <location>
        <begin position="14"/>
        <end position="479"/>
    </location>
</feature>
<dbReference type="Gene3D" id="3.40.309.10">
    <property type="entry name" value="Aldehyde Dehydrogenase, Chain A, domain 2"/>
    <property type="match status" value="1"/>
</dbReference>
<dbReference type="GO" id="GO:0004029">
    <property type="term" value="F:aldehyde dehydrogenase (NAD+) activity"/>
    <property type="evidence" value="ECO:0007669"/>
    <property type="project" value="UniProtKB-EC"/>
</dbReference>
<evidence type="ECO:0000256" key="2">
    <source>
        <dbReference type="ARBA" id="ARBA00023002"/>
    </source>
</evidence>
<dbReference type="STRING" id="326424.FRAAL1665"/>
<feature type="compositionally biased region" description="Low complexity" evidence="3">
    <location>
        <begin position="506"/>
        <end position="521"/>
    </location>
</feature>
<protein>
    <submittedName>
        <fullName evidence="5">Acetaldehyde dehydrogenase</fullName>
        <ecNumber evidence="5">1.2.1.3</ecNumber>
    </submittedName>
</protein>
<dbReference type="OrthoDB" id="6882680at2"/>
<dbReference type="PANTHER" id="PTHR42804">
    <property type="entry name" value="ALDEHYDE DEHYDROGENASE"/>
    <property type="match status" value="1"/>
</dbReference>
<evidence type="ECO:0000313" key="6">
    <source>
        <dbReference type="Proteomes" id="UP000000657"/>
    </source>
</evidence>
<evidence type="ECO:0000259" key="4">
    <source>
        <dbReference type="Pfam" id="PF00171"/>
    </source>
</evidence>
<reference evidence="5 6" key="1">
    <citation type="journal article" date="2007" name="Genome Res.">
        <title>Genome characteristics of facultatively symbiotic Frankia sp. strains reflect host range and host plant biogeography.</title>
        <authorList>
            <person name="Normand P."/>
            <person name="Lapierre P."/>
            <person name="Tisa L.S."/>
            <person name="Gogarten J.P."/>
            <person name="Alloisio N."/>
            <person name="Bagnarol E."/>
            <person name="Bassi C.A."/>
            <person name="Berry A.M."/>
            <person name="Bickhart D.M."/>
            <person name="Choisne N."/>
            <person name="Couloux A."/>
            <person name="Cournoyer B."/>
            <person name="Cruveiller S."/>
            <person name="Daubin V."/>
            <person name="Demange N."/>
            <person name="Francino M.P."/>
            <person name="Goltsman E."/>
            <person name="Huang Y."/>
            <person name="Kopp O.R."/>
            <person name="Labarre L."/>
            <person name="Lapidus A."/>
            <person name="Lavire C."/>
            <person name="Marechal J."/>
            <person name="Martinez M."/>
            <person name="Mastronunzio J.E."/>
            <person name="Mullin B.C."/>
            <person name="Niemann J."/>
            <person name="Pujic P."/>
            <person name="Rawnsley T."/>
            <person name="Rouy Z."/>
            <person name="Schenowitz C."/>
            <person name="Sellstedt A."/>
            <person name="Tavares F."/>
            <person name="Tomkins J.P."/>
            <person name="Vallenet D."/>
            <person name="Valverde C."/>
            <person name="Wall L.G."/>
            <person name="Wang Y."/>
            <person name="Medigue C."/>
            <person name="Benson D.R."/>
        </authorList>
    </citation>
    <scope>NUCLEOTIDE SEQUENCE [LARGE SCALE GENOMIC DNA]</scope>
    <source>
        <strain evidence="6">DSM 45986 / CECT 9034 / ACN14a</strain>
    </source>
</reference>
<keyword evidence="2 5" id="KW-0560">Oxidoreductase</keyword>
<organism evidence="5 6">
    <name type="scientific">Frankia alni (strain DSM 45986 / CECT 9034 / ACN14a)</name>
    <dbReference type="NCBI Taxonomy" id="326424"/>
    <lineage>
        <taxon>Bacteria</taxon>
        <taxon>Bacillati</taxon>
        <taxon>Actinomycetota</taxon>
        <taxon>Actinomycetes</taxon>
        <taxon>Frankiales</taxon>
        <taxon>Frankiaceae</taxon>
        <taxon>Frankia</taxon>
    </lineage>
</organism>
<comment type="similarity">
    <text evidence="1">Belongs to the aldehyde dehydrogenase family.</text>
</comment>
<dbReference type="InterPro" id="IPR015590">
    <property type="entry name" value="Aldehyde_DH_dom"/>
</dbReference>
<dbReference type="FunFam" id="3.40.605.10:FF:000007">
    <property type="entry name" value="NAD/NADP-dependent betaine aldehyde dehydrogenase"/>
    <property type="match status" value="1"/>
</dbReference>
<dbReference type="InterPro" id="IPR016162">
    <property type="entry name" value="Ald_DH_N"/>
</dbReference>
<dbReference type="Pfam" id="PF00171">
    <property type="entry name" value="Aldedh"/>
    <property type="match status" value="1"/>
</dbReference>
<evidence type="ECO:0000256" key="3">
    <source>
        <dbReference type="SAM" id="MobiDB-lite"/>
    </source>
</evidence>
<dbReference type="SUPFAM" id="SSF53720">
    <property type="entry name" value="ALDH-like"/>
    <property type="match status" value="1"/>
</dbReference>
<name>Q0RQ57_FRAAA</name>
<dbReference type="RefSeq" id="WP_011602853.1">
    <property type="nucleotide sequence ID" value="NC_008278.1"/>
</dbReference>
<dbReference type="InterPro" id="IPR016161">
    <property type="entry name" value="Ald_DH/histidinol_DH"/>
</dbReference>
<dbReference type="InterPro" id="IPR016163">
    <property type="entry name" value="Ald_DH_C"/>
</dbReference>
<proteinExistence type="inferred from homology"/>
<dbReference type="AlphaFoldDB" id="Q0RQ57"/>
<accession>Q0RQ57</accession>
<dbReference type="HOGENOM" id="CLU_005391_0_2_11"/>
<dbReference type="Proteomes" id="UP000000657">
    <property type="component" value="Chromosome"/>
</dbReference>
<evidence type="ECO:0000256" key="1">
    <source>
        <dbReference type="ARBA" id="ARBA00009986"/>
    </source>
</evidence>
<dbReference type="KEGG" id="fal:FRAAL1665"/>
<gene>
    <name evidence="5" type="ordered locus">FRAAL1665</name>
</gene>
<dbReference type="FunFam" id="3.40.309.10:FF:000012">
    <property type="entry name" value="Betaine aldehyde dehydrogenase"/>
    <property type="match status" value="1"/>
</dbReference>
<dbReference type="Gene3D" id="3.40.605.10">
    <property type="entry name" value="Aldehyde Dehydrogenase, Chain A, domain 1"/>
    <property type="match status" value="1"/>
</dbReference>